<dbReference type="Proteomes" id="UP001529510">
    <property type="component" value="Unassembled WGS sequence"/>
</dbReference>
<feature type="non-terminal residue" evidence="2">
    <location>
        <position position="1"/>
    </location>
</feature>
<evidence type="ECO:0000256" key="1">
    <source>
        <dbReference type="SAM" id="MobiDB-lite"/>
    </source>
</evidence>
<accession>A0ABD0QHJ1</accession>
<gene>
    <name evidence="2" type="ORF">M9458_021148</name>
</gene>
<evidence type="ECO:0000313" key="2">
    <source>
        <dbReference type="EMBL" id="KAL0185451.1"/>
    </source>
</evidence>
<protein>
    <submittedName>
        <fullName evidence="2">Uncharacterized protein</fullName>
    </submittedName>
</protein>
<dbReference type="AlphaFoldDB" id="A0ABD0QHJ1"/>
<reference evidence="2 3" key="1">
    <citation type="submission" date="2024-05" db="EMBL/GenBank/DDBJ databases">
        <title>Genome sequencing and assembly of Indian major carp, Cirrhinus mrigala (Hamilton, 1822).</title>
        <authorList>
            <person name="Mohindra V."/>
            <person name="Chowdhury L.M."/>
            <person name="Lal K."/>
            <person name="Jena J.K."/>
        </authorList>
    </citation>
    <scope>NUCLEOTIDE SEQUENCE [LARGE SCALE GENOMIC DNA]</scope>
    <source>
        <strain evidence="2">CM1030</strain>
        <tissue evidence="2">Blood</tissue>
    </source>
</reference>
<name>A0ABD0QHJ1_CIRMR</name>
<proteinExistence type="predicted"/>
<sequence>LRCPPTGTGTDGGEATAATWPWFSAMHEAIGGRPSIEPPILIDSCNAEVTGCSAVSKDPGLSSSAYVEEREEEDTTSYASSGRGNFQEERPCTCSGPPPPKNKRSNRVLDFLEKETEKEDERFQATHKLMQSTSNRFLDLFEQLIKKS</sequence>
<organism evidence="2 3">
    <name type="scientific">Cirrhinus mrigala</name>
    <name type="common">Mrigala</name>
    <dbReference type="NCBI Taxonomy" id="683832"/>
    <lineage>
        <taxon>Eukaryota</taxon>
        <taxon>Metazoa</taxon>
        <taxon>Chordata</taxon>
        <taxon>Craniata</taxon>
        <taxon>Vertebrata</taxon>
        <taxon>Euteleostomi</taxon>
        <taxon>Actinopterygii</taxon>
        <taxon>Neopterygii</taxon>
        <taxon>Teleostei</taxon>
        <taxon>Ostariophysi</taxon>
        <taxon>Cypriniformes</taxon>
        <taxon>Cyprinidae</taxon>
        <taxon>Labeoninae</taxon>
        <taxon>Labeonini</taxon>
        <taxon>Cirrhinus</taxon>
    </lineage>
</organism>
<feature type="region of interest" description="Disordered" evidence="1">
    <location>
        <begin position="58"/>
        <end position="107"/>
    </location>
</feature>
<dbReference type="EMBL" id="JAMKFB020000009">
    <property type="protein sequence ID" value="KAL0185451.1"/>
    <property type="molecule type" value="Genomic_DNA"/>
</dbReference>
<comment type="caution">
    <text evidence="2">The sequence shown here is derived from an EMBL/GenBank/DDBJ whole genome shotgun (WGS) entry which is preliminary data.</text>
</comment>
<keyword evidence="3" id="KW-1185">Reference proteome</keyword>
<evidence type="ECO:0000313" key="3">
    <source>
        <dbReference type="Proteomes" id="UP001529510"/>
    </source>
</evidence>